<dbReference type="InterPro" id="IPR017941">
    <property type="entry name" value="Rieske_2Fe-2S"/>
</dbReference>
<dbReference type="PANTHER" id="PTHR43756:SF5">
    <property type="entry name" value="CHOLINE MONOOXYGENASE, CHLOROPLASTIC"/>
    <property type="match status" value="1"/>
</dbReference>
<accession>A0ABW2PRV4</accession>
<comment type="caution">
    <text evidence="8">The sequence shown here is derived from an EMBL/GenBank/DDBJ whole genome shotgun (WGS) entry which is preliminary data.</text>
</comment>
<dbReference type="SUPFAM" id="SSF55961">
    <property type="entry name" value="Bet v1-like"/>
    <property type="match status" value="1"/>
</dbReference>
<evidence type="ECO:0000256" key="6">
    <source>
        <dbReference type="ARBA" id="ARBA00023014"/>
    </source>
</evidence>
<keyword evidence="2" id="KW-0001">2Fe-2S</keyword>
<keyword evidence="4 8" id="KW-0560">Oxidoreductase</keyword>
<dbReference type="CDD" id="cd03469">
    <property type="entry name" value="Rieske_RO_Alpha_N"/>
    <property type="match status" value="1"/>
</dbReference>
<dbReference type="InterPro" id="IPR036922">
    <property type="entry name" value="Rieske_2Fe-2S_sf"/>
</dbReference>
<dbReference type="InterPro" id="IPR015879">
    <property type="entry name" value="Ring_hydroxy_dOase_asu_C_dom"/>
</dbReference>
<evidence type="ECO:0000256" key="5">
    <source>
        <dbReference type="ARBA" id="ARBA00023004"/>
    </source>
</evidence>
<dbReference type="PROSITE" id="PS51296">
    <property type="entry name" value="RIESKE"/>
    <property type="match status" value="1"/>
</dbReference>
<dbReference type="EC" id="1.14.13.-" evidence="8"/>
<dbReference type="Proteomes" id="UP001596505">
    <property type="component" value="Unassembled WGS sequence"/>
</dbReference>
<dbReference type="RefSeq" id="WP_380963870.1">
    <property type="nucleotide sequence ID" value="NZ_JBHTCO010000004.1"/>
</dbReference>
<organism evidence="8 9">
    <name type="scientific">Scopulibacillus cellulosilyticus</name>
    <dbReference type="NCBI Taxonomy" id="2665665"/>
    <lineage>
        <taxon>Bacteria</taxon>
        <taxon>Bacillati</taxon>
        <taxon>Bacillota</taxon>
        <taxon>Bacilli</taxon>
        <taxon>Bacillales</taxon>
        <taxon>Sporolactobacillaceae</taxon>
        <taxon>Scopulibacillus</taxon>
    </lineage>
</organism>
<dbReference type="SUPFAM" id="SSF50022">
    <property type="entry name" value="ISP domain"/>
    <property type="match status" value="1"/>
</dbReference>
<dbReference type="PANTHER" id="PTHR43756">
    <property type="entry name" value="CHOLINE MONOOXYGENASE, CHLOROPLASTIC"/>
    <property type="match status" value="1"/>
</dbReference>
<name>A0ABW2PRV4_9BACL</name>
<evidence type="ECO:0000256" key="3">
    <source>
        <dbReference type="ARBA" id="ARBA00022723"/>
    </source>
</evidence>
<protein>
    <submittedName>
        <fullName evidence="8">Aromatic ring-hydroxylating dioxygenase subunit alpha</fullName>
        <ecNumber evidence="8">1.14.13.-</ecNumber>
    </submittedName>
</protein>
<dbReference type="GO" id="GO:0051213">
    <property type="term" value="F:dioxygenase activity"/>
    <property type="evidence" value="ECO:0007669"/>
    <property type="project" value="UniProtKB-KW"/>
</dbReference>
<keyword evidence="5" id="KW-0408">Iron</keyword>
<dbReference type="Pfam" id="PF00848">
    <property type="entry name" value="Ring_hydroxyl_A"/>
    <property type="match status" value="1"/>
</dbReference>
<dbReference type="EMBL" id="JBHTCO010000004">
    <property type="protein sequence ID" value="MFC7392132.1"/>
    <property type="molecule type" value="Genomic_DNA"/>
</dbReference>
<evidence type="ECO:0000313" key="8">
    <source>
        <dbReference type="EMBL" id="MFC7392132.1"/>
    </source>
</evidence>
<evidence type="ECO:0000259" key="7">
    <source>
        <dbReference type="PROSITE" id="PS51296"/>
    </source>
</evidence>
<keyword evidence="6" id="KW-0411">Iron-sulfur</keyword>
<dbReference type="PRINTS" id="PR00090">
    <property type="entry name" value="RNGDIOXGNASE"/>
</dbReference>
<reference evidence="9" key="1">
    <citation type="journal article" date="2019" name="Int. J. Syst. Evol. Microbiol.">
        <title>The Global Catalogue of Microorganisms (GCM) 10K type strain sequencing project: providing services to taxonomists for standard genome sequencing and annotation.</title>
        <authorList>
            <consortium name="The Broad Institute Genomics Platform"/>
            <consortium name="The Broad Institute Genome Sequencing Center for Infectious Disease"/>
            <person name="Wu L."/>
            <person name="Ma J."/>
        </authorList>
    </citation>
    <scope>NUCLEOTIDE SEQUENCE [LARGE SCALE GENOMIC DNA]</scope>
    <source>
        <strain evidence="9">CGMCC 1.16305</strain>
    </source>
</reference>
<evidence type="ECO:0000256" key="4">
    <source>
        <dbReference type="ARBA" id="ARBA00023002"/>
    </source>
</evidence>
<dbReference type="Gene3D" id="3.90.380.10">
    <property type="entry name" value="Naphthalene 1,2-dioxygenase Alpha Subunit, Chain A, domain 1"/>
    <property type="match status" value="2"/>
</dbReference>
<evidence type="ECO:0000256" key="1">
    <source>
        <dbReference type="ARBA" id="ARBA00001962"/>
    </source>
</evidence>
<feature type="domain" description="Rieske" evidence="7">
    <location>
        <begin position="40"/>
        <end position="147"/>
    </location>
</feature>
<gene>
    <name evidence="8" type="ORF">ACFQRG_03980</name>
</gene>
<keyword evidence="9" id="KW-1185">Reference proteome</keyword>
<dbReference type="Pfam" id="PF00355">
    <property type="entry name" value="Rieske"/>
    <property type="match status" value="1"/>
</dbReference>
<comment type="cofactor">
    <cofactor evidence="1">
        <name>Fe cation</name>
        <dbReference type="ChEBI" id="CHEBI:24875"/>
    </cofactor>
</comment>
<keyword evidence="8" id="KW-0223">Dioxygenase</keyword>
<dbReference type="InterPro" id="IPR001663">
    <property type="entry name" value="Rng_hydr_dOase-A"/>
</dbReference>
<dbReference type="Gene3D" id="2.102.10.10">
    <property type="entry name" value="Rieske [2Fe-2S] iron-sulphur domain"/>
    <property type="match status" value="1"/>
</dbReference>
<evidence type="ECO:0000313" key="9">
    <source>
        <dbReference type="Proteomes" id="UP001596505"/>
    </source>
</evidence>
<evidence type="ECO:0000256" key="2">
    <source>
        <dbReference type="ARBA" id="ARBA00022714"/>
    </source>
</evidence>
<sequence length="361" mass="41113">MAIQYPEPNMIGAKTIPYRLYTDPTVLEAEKEKIFSKTWQYVCHESQIANPGDFFTCDIAGEPIILVRGNDGELRGFYNVCPHRGTQIEQEEAGCKKILQCPYHGWTFKLDGSLNKAPNFKNAPGFNPDEMGLRPVRVESEASLIFVNLDENAAGLANIYKDFFNDIEQFSFLPQLKKSYVKTRTIKCNWKAFIDNYLECDHCPIAHPGFAATLDLNKYHIINGNNCNIQGTAIKDKQQRGALELDLQNADVQEGRFYWLWPNIMAAIYPGPGNLSMIQMIPIDHETTLGIYTVYLIGDKPTKEQQILIDFAEQVRVEDVALVEAEQIGFRSKAFERGIISPTEHGVHYFHELVRRELNVE</sequence>
<proteinExistence type="predicted"/>
<keyword evidence="3" id="KW-0479">Metal-binding</keyword>